<dbReference type="InterPro" id="IPR005850">
    <property type="entry name" value="GalP_Utransf_C"/>
</dbReference>
<sequence>MGAVALEKDLCALVDYAARAGLVDWSDRLWAYNAALEAVGVAGPGPDASWVLAENVNKNASAGVDAGAPLDLEATLSRLAEASVEAGRAEDTASGRDRAAMRMMGVLTPRPSQVAARFDELCREQDPRAATSWFYRLCCDAGYVRRAAIARNIAWNTPTHWGDLQITINLSKPEKDPRDIAAAGQARDAGERYPACQLCIENEGYPGRGAAAAGGAHPARQNLRIVPVKLDGERYGLQYSPYAYFNEHCIVMSAHHRPMHIDRASLACLFDFVDLLPHYFIGSNADLPIVGGSILSHDHFQGGDHEFPVMRAKVTERFSLGGFPDVEACVLQWPLSVLRLRSGRREDLLEACVHVIDAWHDWSDEAAGVRAHSADGTPHNTVTPVIRRVDEAGHVGGELYEAYLALRCNITSEEHPLGVFHPHAQWHHIKKENIGLIEVMGLAILPPRLVDELAAVRAHLLADDLDALESDPLCASHAPWAREVAAAHPELSEENAQTILRDETGQVFGHVLEDAGVFKWNDDGRAALDRFLATL</sequence>
<evidence type="ECO:0000259" key="12">
    <source>
        <dbReference type="Pfam" id="PF02744"/>
    </source>
</evidence>
<dbReference type="Pfam" id="PF02744">
    <property type="entry name" value="GalP_UDP_tr_C"/>
    <property type="match status" value="1"/>
</dbReference>
<dbReference type="PROSITE" id="PS01163">
    <property type="entry name" value="GAL_P_UDP_TRANSF_II"/>
    <property type="match status" value="1"/>
</dbReference>
<dbReference type="KEGG" id="tio:INP52_02585"/>
<name>A0A7S7RUZ5_9ACTN</name>
<evidence type="ECO:0000256" key="8">
    <source>
        <dbReference type="ARBA" id="ARBA00023144"/>
    </source>
</evidence>
<evidence type="ECO:0000256" key="4">
    <source>
        <dbReference type="ARBA" id="ARBA00008706"/>
    </source>
</evidence>
<comment type="similarity">
    <text evidence="4 10">Belongs to the galactose-1-phosphate uridylyltransferase type 2 family.</text>
</comment>
<keyword evidence="7 10" id="KW-0548">Nucleotidyltransferase</keyword>
<dbReference type="UniPathway" id="UPA00214"/>
<dbReference type="GO" id="GO:0005737">
    <property type="term" value="C:cytoplasm"/>
    <property type="evidence" value="ECO:0007669"/>
    <property type="project" value="UniProtKB-SubCell"/>
</dbReference>
<protein>
    <recommendedName>
        <fullName evidence="10">Galactose-1-phosphate uridylyltransferase</fullName>
        <shortName evidence="10">Gal-1-P uridylyltransferase</shortName>
        <ecNumber evidence="10">2.7.7.12</ecNumber>
    </recommendedName>
    <alternativeName>
        <fullName evidence="10">UDP-glucose--hexose-1-phosphate uridylyltransferase</fullName>
    </alternativeName>
</protein>
<comment type="catalytic activity">
    <reaction evidence="1 10">
        <text>alpha-D-galactose 1-phosphate + UDP-alpha-D-glucose = alpha-D-glucose 1-phosphate + UDP-alpha-D-galactose</text>
        <dbReference type="Rhea" id="RHEA:13989"/>
        <dbReference type="ChEBI" id="CHEBI:58336"/>
        <dbReference type="ChEBI" id="CHEBI:58601"/>
        <dbReference type="ChEBI" id="CHEBI:58885"/>
        <dbReference type="ChEBI" id="CHEBI:66914"/>
        <dbReference type="EC" id="2.7.7.12"/>
    </reaction>
</comment>
<dbReference type="InterPro" id="IPR023425">
    <property type="entry name" value="GalP_uridyl_Trfase_II_CS"/>
</dbReference>
<gene>
    <name evidence="10" type="primary">galT</name>
    <name evidence="13" type="ORF">INP52_02585</name>
</gene>
<dbReference type="InterPro" id="IPR000766">
    <property type="entry name" value="GalP_uridyl_Trfase_II"/>
</dbReference>
<dbReference type="GO" id="GO:0006012">
    <property type="term" value="P:galactose metabolic process"/>
    <property type="evidence" value="ECO:0007669"/>
    <property type="project" value="UniProtKB-UniRule"/>
</dbReference>
<evidence type="ECO:0000256" key="9">
    <source>
        <dbReference type="ARBA" id="ARBA00023277"/>
    </source>
</evidence>
<evidence type="ECO:0000256" key="1">
    <source>
        <dbReference type="ARBA" id="ARBA00001107"/>
    </source>
</evidence>
<dbReference type="HAMAP" id="MF_00571">
    <property type="entry name" value="GalP_UDP_trans"/>
    <property type="match status" value="1"/>
</dbReference>
<keyword evidence="6 10" id="KW-0808">Transferase</keyword>
<dbReference type="PANTHER" id="PTHR39191">
    <property type="entry name" value="GALACTOSE-1-PHOSPHATE URIDYLYLTRANSFERASE"/>
    <property type="match status" value="1"/>
</dbReference>
<comment type="subcellular location">
    <subcellularLocation>
        <location evidence="2 10">Cytoplasm</location>
    </subcellularLocation>
</comment>
<dbReference type="PANTHER" id="PTHR39191:SF1">
    <property type="entry name" value="DUF4922 DOMAIN-CONTAINING PROTEIN"/>
    <property type="match status" value="1"/>
</dbReference>
<evidence type="ECO:0000313" key="14">
    <source>
        <dbReference type="Proteomes" id="UP000593735"/>
    </source>
</evidence>
<feature type="domain" description="Galactose-1-phosphate uridyl transferase C-terminal" evidence="12">
    <location>
        <begin position="275"/>
        <end position="467"/>
    </location>
</feature>
<evidence type="ECO:0000256" key="2">
    <source>
        <dbReference type="ARBA" id="ARBA00004496"/>
    </source>
</evidence>
<dbReference type="AlphaFoldDB" id="A0A7S7RUZ5"/>
<evidence type="ECO:0000259" key="11">
    <source>
        <dbReference type="Pfam" id="PF01087"/>
    </source>
</evidence>
<accession>A0A7S7RUZ5</accession>
<organism evidence="13 14">
    <name type="scientific">Thermophilibacter immobilis</name>
    <dbReference type="NCBI Taxonomy" id="2779519"/>
    <lineage>
        <taxon>Bacteria</taxon>
        <taxon>Bacillati</taxon>
        <taxon>Actinomycetota</taxon>
        <taxon>Coriobacteriia</taxon>
        <taxon>Coriobacteriales</taxon>
        <taxon>Atopobiaceae</taxon>
        <taxon>Thermophilibacter</taxon>
    </lineage>
</organism>
<reference evidence="13 14" key="1">
    <citation type="submission" date="2020-10" db="EMBL/GenBank/DDBJ databases">
        <title>Olsenella immobilis sp.nov., isolated from the mud in a fermentation cellar used for the production of Chinese strong-flavoured liquor.</title>
        <authorList>
            <person name="Lu L."/>
        </authorList>
    </citation>
    <scope>NUCLEOTIDE SEQUENCE [LARGE SCALE GENOMIC DNA]</scope>
    <source>
        <strain evidence="13 14">LZLJ-2</strain>
    </source>
</reference>
<dbReference type="InterPro" id="IPR005849">
    <property type="entry name" value="GalP_Utransf_N"/>
</dbReference>
<dbReference type="EC" id="2.7.7.12" evidence="10"/>
<evidence type="ECO:0000256" key="5">
    <source>
        <dbReference type="ARBA" id="ARBA00022490"/>
    </source>
</evidence>
<dbReference type="Pfam" id="PF01087">
    <property type="entry name" value="GalP_UDP_transf"/>
    <property type="match status" value="1"/>
</dbReference>
<dbReference type="EMBL" id="CP063767">
    <property type="protein sequence ID" value="QOY61110.1"/>
    <property type="molecule type" value="Genomic_DNA"/>
</dbReference>
<feature type="domain" description="Galactose-1-phosphate uridyl transferase N-terminal" evidence="11">
    <location>
        <begin position="81"/>
        <end position="258"/>
    </location>
</feature>
<evidence type="ECO:0000313" key="13">
    <source>
        <dbReference type="EMBL" id="QOY61110.1"/>
    </source>
</evidence>
<keyword evidence="9 10" id="KW-0119">Carbohydrate metabolism</keyword>
<evidence type="ECO:0000256" key="10">
    <source>
        <dbReference type="HAMAP-Rule" id="MF_00571"/>
    </source>
</evidence>
<evidence type="ECO:0000256" key="3">
    <source>
        <dbReference type="ARBA" id="ARBA00004947"/>
    </source>
</evidence>
<evidence type="ECO:0000256" key="6">
    <source>
        <dbReference type="ARBA" id="ARBA00022679"/>
    </source>
</evidence>
<proteinExistence type="inferred from homology"/>
<comment type="pathway">
    <text evidence="3 10">Carbohydrate metabolism; galactose metabolism.</text>
</comment>
<dbReference type="Proteomes" id="UP000593735">
    <property type="component" value="Chromosome"/>
</dbReference>
<dbReference type="NCBIfam" id="NF003629">
    <property type="entry name" value="PRK05270.1-2"/>
    <property type="match status" value="1"/>
</dbReference>
<keyword evidence="14" id="KW-1185">Reference proteome</keyword>
<dbReference type="GO" id="GO:0008108">
    <property type="term" value="F:UDP-glucose:hexose-1-phosphate uridylyltransferase activity"/>
    <property type="evidence" value="ECO:0007669"/>
    <property type="project" value="UniProtKB-UniRule"/>
</dbReference>
<evidence type="ECO:0000256" key="7">
    <source>
        <dbReference type="ARBA" id="ARBA00022695"/>
    </source>
</evidence>
<keyword evidence="5 10" id="KW-0963">Cytoplasm</keyword>
<keyword evidence="8 10" id="KW-0299">Galactose metabolism</keyword>